<dbReference type="Proteomes" id="UP000604825">
    <property type="component" value="Unassembled WGS sequence"/>
</dbReference>
<comment type="caution">
    <text evidence="5">The sequence shown here is derived from an EMBL/GenBank/DDBJ whole genome shotgun (WGS) entry which is preliminary data.</text>
</comment>
<dbReference type="AlphaFoldDB" id="A0A811NAP5"/>
<dbReference type="Pfam" id="PF03735">
    <property type="entry name" value="ENT"/>
    <property type="match status" value="1"/>
</dbReference>
<dbReference type="SMART" id="SM01191">
    <property type="entry name" value="ENT"/>
    <property type="match status" value="1"/>
</dbReference>
<evidence type="ECO:0000313" key="5">
    <source>
        <dbReference type="EMBL" id="CAD6220923.1"/>
    </source>
</evidence>
<feature type="domain" description="ENT" evidence="4">
    <location>
        <begin position="365"/>
        <end position="422"/>
    </location>
</feature>
<dbReference type="InterPro" id="IPR036142">
    <property type="entry name" value="ENT_dom-like_sf"/>
</dbReference>
<dbReference type="PANTHER" id="PTHR33432">
    <property type="entry name" value="PROTEIN EMSY-LIKE 4"/>
    <property type="match status" value="1"/>
</dbReference>
<feature type="compositionally biased region" description="Polar residues" evidence="3">
    <location>
        <begin position="12"/>
        <end position="26"/>
    </location>
</feature>
<keyword evidence="2" id="KW-0539">Nucleus</keyword>
<evidence type="ECO:0000256" key="1">
    <source>
        <dbReference type="ARBA" id="ARBA00004123"/>
    </source>
</evidence>
<evidence type="ECO:0000256" key="3">
    <source>
        <dbReference type="SAM" id="MobiDB-lite"/>
    </source>
</evidence>
<gene>
    <name evidence="5" type="ORF">NCGR_LOCUS14337</name>
</gene>
<evidence type="ECO:0000259" key="4">
    <source>
        <dbReference type="PROSITE" id="PS51138"/>
    </source>
</evidence>
<organism evidence="5 6">
    <name type="scientific">Miscanthus lutarioriparius</name>
    <dbReference type="NCBI Taxonomy" id="422564"/>
    <lineage>
        <taxon>Eukaryota</taxon>
        <taxon>Viridiplantae</taxon>
        <taxon>Streptophyta</taxon>
        <taxon>Embryophyta</taxon>
        <taxon>Tracheophyta</taxon>
        <taxon>Spermatophyta</taxon>
        <taxon>Magnoliopsida</taxon>
        <taxon>Liliopsida</taxon>
        <taxon>Poales</taxon>
        <taxon>Poaceae</taxon>
        <taxon>PACMAD clade</taxon>
        <taxon>Panicoideae</taxon>
        <taxon>Andropogonodae</taxon>
        <taxon>Andropogoneae</taxon>
        <taxon>Saccharinae</taxon>
        <taxon>Miscanthus</taxon>
    </lineage>
</organism>
<dbReference type="SUPFAM" id="SSF158639">
    <property type="entry name" value="ENT-like"/>
    <property type="match status" value="1"/>
</dbReference>
<sequence>MANARNRKARTGRSSQYTERASTPFSHTVGPGIRRLDCLLAAGLIFPYPKAQVLVGYDEAKSRRLPFYRDVKPEDCRSGSGLPHLVAQAKFAAMNMQTEDVKPRPPVEVRRSRWVLGDVTEVLDHNSWRLGKITEVLNNDCFVIRLAGCIQPREFHISCLRIPHDSKQLTVGDRVIQLNQPIRFADCSSHHSKFVMEQDHQAYEEVAHHAKRKAANICASTGARAVKRKLEASRIPPNDLVRRTGKERKVSAYEFRQLTKNELPLKVSARNAIDGDHFHRPLSRRYNDLTKNISEIKTVCKVLPLSEKPLRIREENECSVASCSANYYCTIDNQQSVGTGSCFPDDVMSACQSGQEIKNAYGSGLFLNVHELELQAYQSTVRAFHAAGPLTWEQESLLTNLRLSLNISNEEHLLQLRHLLSL</sequence>
<evidence type="ECO:0000256" key="2">
    <source>
        <dbReference type="ARBA" id="ARBA00023242"/>
    </source>
</evidence>
<comment type="subcellular location">
    <subcellularLocation>
        <location evidence="1">Nucleus</location>
    </subcellularLocation>
</comment>
<feature type="region of interest" description="Disordered" evidence="3">
    <location>
        <begin position="1"/>
        <end position="26"/>
    </location>
</feature>
<evidence type="ECO:0000313" key="6">
    <source>
        <dbReference type="Proteomes" id="UP000604825"/>
    </source>
</evidence>
<dbReference type="GO" id="GO:0050832">
    <property type="term" value="P:defense response to fungus"/>
    <property type="evidence" value="ECO:0007669"/>
    <property type="project" value="InterPro"/>
</dbReference>
<dbReference type="EMBL" id="CAJGYO010000003">
    <property type="protein sequence ID" value="CAD6220923.1"/>
    <property type="molecule type" value="Genomic_DNA"/>
</dbReference>
<name>A0A811NAP5_9POAL</name>
<keyword evidence="6" id="KW-1185">Reference proteome</keyword>
<dbReference type="PANTHER" id="PTHR33432:SF30">
    <property type="entry name" value="OS07G0179500 PROTEIN"/>
    <property type="match status" value="1"/>
</dbReference>
<dbReference type="PROSITE" id="PS51138">
    <property type="entry name" value="ENT"/>
    <property type="match status" value="1"/>
</dbReference>
<protein>
    <recommendedName>
        <fullName evidence="4">ENT domain-containing protein</fullName>
    </recommendedName>
</protein>
<dbReference type="InterPro" id="IPR005491">
    <property type="entry name" value="ENT_dom"/>
</dbReference>
<feature type="compositionally biased region" description="Basic residues" evidence="3">
    <location>
        <begin position="1"/>
        <end position="11"/>
    </location>
</feature>
<dbReference type="GO" id="GO:0005634">
    <property type="term" value="C:nucleus"/>
    <property type="evidence" value="ECO:0007669"/>
    <property type="project" value="UniProtKB-SubCell"/>
</dbReference>
<dbReference type="Gene3D" id="1.10.1240.40">
    <property type="entry name" value="ENT domain"/>
    <property type="match status" value="1"/>
</dbReference>
<reference evidence="5" key="1">
    <citation type="submission" date="2020-10" db="EMBL/GenBank/DDBJ databases">
        <authorList>
            <person name="Han B."/>
            <person name="Lu T."/>
            <person name="Zhao Q."/>
            <person name="Huang X."/>
            <person name="Zhao Y."/>
        </authorList>
    </citation>
    <scope>NUCLEOTIDE SEQUENCE</scope>
</reference>
<accession>A0A811NAP5</accession>
<proteinExistence type="predicted"/>
<dbReference type="OrthoDB" id="663550at2759"/>
<dbReference type="InterPro" id="IPR033485">
    <property type="entry name" value="EMSY-LIKE_plant"/>
</dbReference>